<comment type="caution">
    <text evidence="1">The sequence shown here is derived from an EMBL/GenBank/DDBJ whole genome shotgun (WGS) entry which is preliminary data.</text>
</comment>
<reference evidence="1" key="1">
    <citation type="submission" date="2020-08" db="EMBL/GenBank/DDBJ databases">
        <title>Multicomponent nature underlies the extraordinary mechanical properties of spider dragline silk.</title>
        <authorList>
            <person name="Kono N."/>
            <person name="Nakamura H."/>
            <person name="Mori M."/>
            <person name="Yoshida Y."/>
            <person name="Ohtoshi R."/>
            <person name="Malay A.D."/>
            <person name="Moran D.A.P."/>
            <person name="Tomita M."/>
            <person name="Numata K."/>
            <person name="Arakawa K."/>
        </authorList>
    </citation>
    <scope>NUCLEOTIDE SEQUENCE</scope>
</reference>
<accession>A0A8X6SSI8</accession>
<dbReference type="AlphaFoldDB" id="A0A8X6SSI8"/>
<evidence type="ECO:0000313" key="2">
    <source>
        <dbReference type="Proteomes" id="UP000887159"/>
    </source>
</evidence>
<protein>
    <submittedName>
        <fullName evidence="1">Uncharacterized protein</fullName>
    </submittedName>
</protein>
<name>A0A8X6SSI8_TRICX</name>
<dbReference type="EMBL" id="BMAU01021351">
    <property type="protein sequence ID" value="GFY19214.1"/>
    <property type="molecule type" value="Genomic_DNA"/>
</dbReference>
<sequence length="85" mass="9931">MWKKGRATSDFAFDKNSEIFLVQRNDNSTDTVAKNSSTLDSVFEVKRRVRGHKDKINVKMANLINFYNKSMGDMDHHDWLVGLFY</sequence>
<proteinExistence type="predicted"/>
<gene>
    <name evidence="1" type="ORF">TNCV_4225781</name>
</gene>
<organism evidence="1 2">
    <name type="scientific">Trichonephila clavipes</name>
    <name type="common">Golden silk orbweaver</name>
    <name type="synonym">Nephila clavipes</name>
    <dbReference type="NCBI Taxonomy" id="2585209"/>
    <lineage>
        <taxon>Eukaryota</taxon>
        <taxon>Metazoa</taxon>
        <taxon>Ecdysozoa</taxon>
        <taxon>Arthropoda</taxon>
        <taxon>Chelicerata</taxon>
        <taxon>Arachnida</taxon>
        <taxon>Araneae</taxon>
        <taxon>Araneomorphae</taxon>
        <taxon>Entelegynae</taxon>
        <taxon>Araneoidea</taxon>
        <taxon>Nephilidae</taxon>
        <taxon>Trichonephila</taxon>
    </lineage>
</organism>
<evidence type="ECO:0000313" key="1">
    <source>
        <dbReference type="EMBL" id="GFY19214.1"/>
    </source>
</evidence>
<keyword evidence="2" id="KW-1185">Reference proteome</keyword>
<dbReference type="Proteomes" id="UP000887159">
    <property type="component" value="Unassembled WGS sequence"/>
</dbReference>